<dbReference type="Gene3D" id="1.10.443.10">
    <property type="entry name" value="Intergrase catalytic core"/>
    <property type="match status" value="1"/>
</dbReference>
<keyword evidence="1" id="KW-0233">DNA recombination</keyword>
<dbReference type="Pfam" id="PF00589">
    <property type="entry name" value="Phage_integrase"/>
    <property type="match status" value="1"/>
</dbReference>
<evidence type="ECO:0000313" key="4">
    <source>
        <dbReference type="Proteomes" id="UP000653002"/>
    </source>
</evidence>
<dbReference type="GO" id="GO:0006310">
    <property type="term" value="P:DNA recombination"/>
    <property type="evidence" value="ECO:0007669"/>
    <property type="project" value="UniProtKB-KW"/>
</dbReference>
<proteinExistence type="predicted"/>
<organism evidence="3 4">
    <name type="scientific">Xanthomonas citri pv. citri</name>
    <dbReference type="NCBI Taxonomy" id="611301"/>
    <lineage>
        <taxon>Bacteria</taxon>
        <taxon>Pseudomonadati</taxon>
        <taxon>Pseudomonadota</taxon>
        <taxon>Gammaproteobacteria</taxon>
        <taxon>Lysobacterales</taxon>
        <taxon>Lysobacteraceae</taxon>
        <taxon>Xanthomonas</taxon>
    </lineage>
</organism>
<dbReference type="GO" id="GO:0015074">
    <property type="term" value="P:DNA integration"/>
    <property type="evidence" value="ECO:0007669"/>
    <property type="project" value="InterPro"/>
</dbReference>
<evidence type="ECO:0000313" key="3">
    <source>
        <dbReference type="EMBL" id="MBD4340420.1"/>
    </source>
</evidence>
<comment type="caution">
    <text evidence="3">The sequence shown here is derived from an EMBL/GenBank/DDBJ whole genome shotgun (WGS) entry which is preliminary data.</text>
</comment>
<evidence type="ECO:0000259" key="2">
    <source>
        <dbReference type="PROSITE" id="PS51898"/>
    </source>
</evidence>
<evidence type="ECO:0000256" key="1">
    <source>
        <dbReference type="ARBA" id="ARBA00023172"/>
    </source>
</evidence>
<dbReference type="InterPro" id="IPR002104">
    <property type="entry name" value="Integrase_catalytic"/>
</dbReference>
<feature type="domain" description="Tyr recombinase" evidence="2">
    <location>
        <begin position="1"/>
        <end position="86"/>
    </location>
</feature>
<reference evidence="3" key="1">
    <citation type="submission" date="2020-01" db="EMBL/GenBank/DDBJ databases">
        <authorList>
            <person name="Richard D."/>
        </authorList>
    </citation>
    <scope>NUCLEOTIDE SEQUENCE</scope>
    <source>
        <strain evidence="3">JP541</strain>
    </source>
</reference>
<dbReference type="PROSITE" id="PS51898">
    <property type="entry name" value="TYR_RECOMBINASE"/>
    <property type="match status" value="1"/>
</dbReference>
<dbReference type="GO" id="GO:0003677">
    <property type="term" value="F:DNA binding"/>
    <property type="evidence" value="ECO:0007669"/>
    <property type="project" value="InterPro"/>
</dbReference>
<dbReference type="InterPro" id="IPR013762">
    <property type="entry name" value="Integrase-like_cat_sf"/>
</dbReference>
<accession>A0A8I0L5T8</accession>
<dbReference type="SUPFAM" id="SSF56349">
    <property type="entry name" value="DNA breaking-rejoining enzymes"/>
    <property type="match status" value="1"/>
</dbReference>
<protein>
    <submittedName>
        <fullName evidence="3">Tyrosine-type recombinase/integrase</fullName>
    </submittedName>
</protein>
<name>A0A8I0L5T8_XANCI</name>
<feature type="non-terminal residue" evidence="3">
    <location>
        <position position="86"/>
    </location>
</feature>
<dbReference type="InterPro" id="IPR011010">
    <property type="entry name" value="DNA_brk_join_enz"/>
</dbReference>
<feature type="non-terminal residue" evidence="3">
    <location>
        <position position="1"/>
    </location>
</feature>
<gene>
    <name evidence="3" type="ORF">GUH15_31130</name>
</gene>
<sequence>KTGAGKRTIVLPPTLAALLAKRKENALNEWVFYNPCNPNLPMNPAAAYQKLHTILKNAELPRIRFHDLRHTFATHATKGGVDPKTL</sequence>
<dbReference type="AlphaFoldDB" id="A0A8I0L5T8"/>
<dbReference type="EMBL" id="JAABFR010002578">
    <property type="protein sequence ID" value="MBD4340420.1"/>
    <property type="molecule type" value="Genomic_DNA"/>
</dbReference>
<dbReference type="Proteomes" id="UP000653002">
    <property type="component" value="Unassembled WGS sequence"/>
</dbReference>